<evidence type="ECO:0000313" key="2">
    <source>
        <dbReference type="EMBL" id="MCO6043789.1"/>
    </source>
</evidence>
<dbReference type="RefSeq" id="WP_252851894.1">
    <property type="nucleotide sequence ID" value="NZ_JAMXLR010000026.1"/>
</dbReference>
<gene>
    <name evidence="2" type="ORF">NG895_07705</name>
</gene>
<sequence length="124" mass="13939">MQVKINSDNHIDVHEKSVEKWQDEVATALSRFGDWLTRVEVHLTDENSHAKGGPDDIRCLMEARPAGKSPVSIEVRAANVDQAVHQATATLERRLATMVDKARTERRKRPAQIQPSDLDETDDS</sequence>
<evidence type="ECO:0000256" key="1">
    <source>
        <dbReference type="SAM" id="MobiDB-lite"/>
    </source>
</evidence>
<accession>A0A9X2FCI5</accession>
<dbReference type="Gene3D" id="3.30.160.100">
    <property type="entry name" value="Ribosome hibernation promotion factor-like"/>
    <property type="match status" value="1"/>
</dbReference>
<dbReference type="Proteomes" id="UP001155241">
    <property type="component" value="Unassembled WGS sequence"/>
</dbReference>
<dbReference type="Pfam" id="PF02482">
    <property type="entry name" value="Ribosomal_S30AE"/>
    <property type="match status" value="1"/>
</dbReference>
<name>A0A9X2FCI5_9BACT</name>
<proteinExistence type="predicted"/>
<dbReference type="InterPro" id="IPR003489">
    <property type="entry name" value="RHF/RaiA"/>
</dbReference>
<evidence type="ECO:0000313" key="3">
    <source>
        <dbReference type="Proteomes" id="UP001155241"/>
    </source>
</evidence>
<reference evidence="2" key="1">
    <citation type="submission" date="2022-06" db="EMBL/GenBank/DDBJ databases">
        <title>Aeoliella straminimaris, a novel planctomycete from sediments.</title>
        <authorList>
            <person name="Vitorino I.R."/>
            <person name="Lage O.M."/>
        </authorList>
    </citation>
    <scope>NUCLEOTIDE SEQUENCE</scope>
    <source>
        <strain evidence="2">ICT_H6.2</strain>
    </source>
</reference>
<evidence type="ECO:0008006" key="4">
    <source>
        <dbReference type="Google" id="ProtNLM"/>
    </source>
</evidence>
<protein>
    <recommendedName>
        <fullName evidence="4">Sigma 54 modulation/S30EA-like ribosomal protein</fullName>
    </recommendedName>
</protein>
<dbReference type="SUPFAM" id="SSF69754">
    <property type="entry name" value="Ribosome binding protein Y (YfiA homologue)"/>
    <property type="match status" value="1"/>
</dbReference>
<keyword evidence="3" id="KW-1185">Reference proteome</keyword>
<dbReference type="EMBL" id="JAMXLR010000026">
    <property type="protein sequence ID" value="MCO6043789.1"/>
    <property type="molecule type" value="Genomic_DNA"/>
</dbReference>
<dbReference type="AlphaFoldDB" id="A0A9X2FCI5"/>
<comment type="caution">
    <text evidence="2">The sequence shown here is derived from an EMBL/GenBank/DDBJ whole genome shotgun (WGS) entry which is preliminary data.</text>
</comment>
<dbReference type="InterPro" id="IPR036567">
    <property type="entry name" value="RHF-like"/>
</dbReference>
<feature type="region of interest" description="Disordered" evidence="1">
    <location>
        <begin position="98"/>
        <end position="124"/>
    </location>
</feature>
<organism evidence="2 3">
    <name type="scientific">Aeoliella straminimaris</name>
    <dbReference type="NCBI Taxonomy" id="2954799"/>
    <lineage>
        <taxon>Bacteria</taxon>
        <taxon>Pseudomonadati</taxon>
        <taxon>Planctomycetota</taxon>
        <taxon>Planctomycetia</taxon>
        <taxon>Pirellulales</taxon>
        <taxon>Lacipirellulaceae</taxon>
        <taxon>Aeoliella</taxon>
    </lineage>
</organism>